<name>A0A075FFU6_9ARCH</name>
<dbReference type="AlphaFoldDB" id="A0A075FFU6"/>
<protein>
    <recommendedName>
        <fullName evidence="2">CdvA-like coiled-coil domain-containing protein</fullName>
    </recommendedName>
</protein>
<dbReference type="InterPro" id="IPR041461">
    <property type="entry name" value="CdvA_CC"/>
</dbReference>
<dbReference type="Pfam" id="PF18822">
    <property type="entry name" value="CdvA"/>
    <property type="match status" value="1"/>
</dbReference>
<feature type="region of interest" description="Disordered" evidence="1">
    <location>
        <begin position="203"/>
        <end position="272"/>
    </location>
</feature>
<reference evidence="3" key="1">
    <citation type="journal article" date="2014" name="Genome Biol. Evol.">
        <title>Pangenome evidence for extensive interdomain horizontal transfer affecting lineage core and shell genes in uncultured planktonic thaumarchaeota and euryarchaeota.</title>
        <authorList>
            <person name="Deschamps P."/>
            <person name="Zivanovic Y."/>
            <person name="Moreira D."/>
            <person name="Rodriguez-Valera F."/>
            <person name="Lopez-Garcia P."/>
        </authorList>
    </citation>
    <scope>NUCLEOTIDE SEQUENCE</scope>
</reference>
<evidence type="ECO:0000259" key="2">
    <source>
        <dbReference type="Pfam" id="PF18822"/>
    </source>
</evidence>
<proteinExistence type="predicted"/>
<feature type="compositionally biased region" description="Polar residues" evidence="1">
    <location>
        <begin position="217"/>
        <end position="226"/>
    </location>
</feature>
<accession>A0A075FFU6</accession>
<evidence type="ECO:0000313" key="3">
    <source>
        <dbReference type="EMBL" id="AIE90210.1"/>
    </source>
</evidence>
<organism evidence="3">
    <name type="scientific">uncultured marine thaumarchaeote AD1000_01_A07</name>
    <dbReference type="NCBI Taxonomy" id="1455878"/>
    <lineage>
        <taxon>Archaea</taxon>
        <taxon>Nitrososphaerota</taxon>
        <taxon>environmental samples</taxon>
    </lineage>
</organism>
<dbReference type="EMBL" id="KF900301">
    <property type="protein sequence ID" value="AIE90210.1"/>
    <property type="molecule type" value="Genomic_DNA"/>
</dbReference>
<evidence type="ECO:0000256" key="1">
    <source>
        <dbReference type="SAM" id="MobiDB-lite"/>
    </source>
</evidence>
<feature type="domain" description="CdvA-like coiled-coil" evidence="2">
    <location>
        <begin position="84"/>
        <end position="205"/>
    </location>
</feature>
<sequence length="272" mass="30817">MTQDNASIVGKPVKDMYGTTFGTVLGILTHIDGSIQTVGIDCGSEGFKQIPYEQFVLQGDIVIYIPGWRIDAQKILREKRLTLRRLKALTDIMSEHGEEKTDGDLIHDTYKTKLMELDESESKVKDELVARLDELDNQEKAVKVILFDAKVQHRSDEISDAASESIQMHCNNLLERLSHERVEVTNVQRRIEEMSLESMELTQPKEEMVQESAVSYLDTSGNTLSGQEYVLPKPPTENSDSSPGMYAEQQGNQKESSELNESDWMSRMEQNN</sequence>